<dbReference type="InterPro" id="IPR012902">
    <property type="entry name" value="N_methyl_site"/>
</dbReference>
<reference evidence="2 3" key="1">
    <citation type="submission" date="2016-10" db="EMBL/GenBank/DDBJ databases">
        <authorList>
            <person name="de Groot N.N."/>
        </authorList>
    </citation>
    <scope>NUCLEOTIDE SEQUENCE [LARGE SCALE GENOMIC DNA]</scope>
    <source>
        <strain evidence="2 3">DSM 1801</strain>
    </source>
</reference>
<keyword evidence="1" id="KW-0472">Membrane</keyword>
<organism evidence="2 3">
    <name type="scientific">[Clostridium] polysaccharolyticum</name>
    <dbReference type="NCBI Taxonomy" id="29364"/>
    <lineage>
        <taxon>Bacteria</taxon>
        <taxon>Bacillati</taxon>
        <taxon>Bacillota</taxon>
        <taxon>Clostridia</taxon>
        <taxon>Lachnospirales</taxon>
        <taxon>Lachnospiraceae</taxon>
    </lineage>
</organism>
<protein>
    <submittedName>
        <fullName evidence="2">Prepilin-type N-terminal cleavage/methylation domain-containing protein</fullName>
    </submittedName>
</protein>
<proteinExistence type="predicted"/>
<evidence type="ECO:0000313" key="3">
    <source>
        <dbReference type="Proteomes" id="UP000199800"/>
    </source>
</evidence>
<dbReference type="NCBIfam" id="TIGR02532">
    <property type="entry name" value="IV_pilin_GFxxxE"/>
    <property type="match status" value="1"/>
</dbReference>
<dbReference type="Proteomes" id="UP000199800">
    <property type="component" value="Unassembled WGS sequence"/>
</dbReference>
<keyword evidence="3" id="KW-1185">Reference proteome</keyword>
<evidence type="ECO:0000256" key="1">
    <source>
        <dbReference type="SAM" id="Phobius"/>
    </source>
</evidence>
<gene>
    <name evidence="2" type="ORF">SAMN04487772_10483</name>
</gene>
<dbReference type="SUPFAM" id="SSF54523">
    <property type="entry name" value="Pili subunits"/>
    <property type="match status" value="1"/>
</dbReference>
<dbReference type="AlphaFoldDB" id="A0A1H9ZRU3"/>
<dbReference type="STRING" id="29364.SAMN04487772_10483"/>
<dbReference type="RefSeq" id="WP_177180611.1">
    <property type="nucleotide sequence ID" value="NZ_FOHN01000004.1"/>
</dbReference>
<dbReference type="EMBL" id="FOHN01000004">
    <property type="protein sequence ID" value="SES84337.1"/>
    <property type="molecule type" value="Genomic_DNA"/>
</dbReference>
<evidence type="ECO:0000313" key="2">
    <source>
        <dbReference type="EMBL" id="SES84337.1"/>
    </source>
</evidence>
<name>A0A1H9ZRU3_9FIRM</name>
<dbReference type="Pfam" id="PF07963">
    <property type="entry name" value="N_methyl"/>
    <property type="match status" value="1"/>
</dbReference>
<keyword evidence="1" id="KW-1133">Transmembrane helix</keyword>
<dbReference type="InterPro" id="IPR045584">
    <property type="entry name" value="Pilin-like"/>
</dbReference>
<feature type="transmembrane region" description="Helical" evidence="1">
    <location>
        <begin position="12"/>
        <end position="35"/>
    </location>
</feature>
<keyword evidence="1" id="KW-0812">Transmembrane</keyword>
<sequence>MLDNLEHLNEKGFSLIEAIICMAIMAVLSVSAFSLSGHIKYANTKKCVKQLNQKMETAKMTTMSKAGDWSLYLYRHDGELYYSLTRETFDEDKGTKIGGRKIRLFYKEKGGKESELSGSSKLQIQFARSTGAFAGPTIYESLRIATDSSKGYTIKLVEKTGKHILE</sequence>
<accession>A0A1H9ZRU3</accession>